<evidence type="ECO:0008006" key="4">
    <source>
        <dbReference type="Google" id="ProtNLM"/>
    </source>
</evidence>
<dbReference type="EMBL" id="CP074371">
    <property type="protein sequence ID" value="QVI24081.1"/>
    <property type="molecule type" value="Genomic_DNA"/>
</dbReference>
<evidence type="ECO:0000313" key="3">
    <source>
        <dbReference type="Proteomes" id="UP000683310"/>
    </source>
</evidence>
<sequence>MFAVIFVVVVSVITLGTVLAVIIRGERDRARRNRGKSWGYGGGVGDWGGDSGDSHGHHMGGGHGHHGGTSHGHHGCGGGHSGCGGGSSCGGGGCGGGGGN</sequence>
<organism evidence="2 3">
    <name type="scientific">Nocardia tengchongensis</name>
    <dbReference type="NCBI Taxonomy" id="2055889"/>
    <lineage>
        <taxon>Bacteria</taxon>
        <taxon>Bacillati</taxon>
        <taxon>Actinomycetota</taxon>
        <taxon>Actinomycetes</taxon>
        <taxon>Mycobacteriales</taxon>
        <taxon>Nocardiaceae</taxon>
        <taxon>Nocardia</taxon>
    </lineage>
</organism>
<evidence type="ECO:0000256" key="1">
    <source>
        <dbReference type="SAM" id="MobiDB-lite"/>
    </source>
</evidence>
<proteinExistence type="predicted"/>
<accession>A0ABX8CW07</accession>
<feature type="region of interest" description="Disordered" evidence="1">
    <location>
        <begin position="49"/>
        <end position="77"/>
    </location>
</feature>
<protein>
    <recommendedName>
        <fullName evidence="4">Loricrin</fullName>
    </recommendedName>
</protein>
<name>A0ABX8CW07_9NOCA</name>
<evidence type="ECO:0000313" key="2">
    <source>
        <dbReference type="EMBL" id="QVI24081.1"/>
    </source>
</evidence>
<dbReference type="Proteomes" id="UP000683310">
    <property type="component" value="Chromosome"/>
</dbReference>
<feature type="compositionally biased region" description="Basic residues" evidence="1">
    <location>
        <begin position="57"/>
        <end position="74"/>
    </location>
</feature>
<gene>
    <name evidence="2" type="ORF">KHQ06_15610</name>
</gene>
<keyword evidence="3" id="KW-1185">Reference proteome</keyword>
<reference evidence="2 3" key="1">
    <citation type="submission" date="2021-04" db="EMBL/GenBank/DDBJ databases">
        <title>Nocardia tengchongensis.</title>
        <authorList>
            <person name="Zhuang k."/>
            <person name="Ran Y."/>
            <person name="Li W."/>
        </authorList>
    </citation>
    <scope>NUCLEOTIDE SEQUENCE [LARGE SCALE GENOMIC DNA]</scope>
    <source>
        <strain evidence="2 3">CFH S0057</strain>
    </source>
</reference>